<keyword evidence="3" id="KW-0663">Pyridoxal phosphate</keyword>
<reference evidence="6" key="1">
    <citation type="journal article" date="2019" name="Int. J. Syst. Evol. Microbiol.">
        <title>The Global Catalogue of Microorganisms (GCM) 10K type strain sequencing project: providing services to taxonomists for standard genome sequencing and annotation.</title>
        <authorList>
            <consortium name="The Broad Institute Genomics Platform"/>
            <consortium name="The Broad Institute Genome Sequencing Center for Infectious Disease"/>
            <person name="Wu L."/>
            <person name="Ma J."/>
        </authorList>
    </citation>
    <scope>NUCLEOTIDE SEQUENCE [LARGE SCALE GENOMIC DNA]</scope>
    <source>
        <strain evidence="6">KCTC 52239</strain>
    </source>
</reference>
<dbReference type="PANTHER" id="PTHR14084">
    <property type="entry name" value="KYNURENINASE"/>
    <property type="match status" value="1"/>
</dbReference>
<keyword evidence="1" id="KW-0662">Pyridine nucleotide biosynthesis</keyword>
<gene>
    <name evidence="5" type="ORF">ACFOD7_06920</name>
</gene>
<keyword evidence="5" id="KW-0032">Aminotransferase</keyword>
<evidence type="ECO:0000256" key="1">
    <source>
        <dbReference type="ARBA" id="ARBA00022642"/>
    </source>
</evidence>
<dbReference type="PANTHER" id="PTHR14084:SF0">
    <property type="entry name" value="KYNURENINASE"/>
    <property type="match status" value="1"/>
</dbReference>
<name>A0ABV7IDI9_9RHOB</name>
<feature type="domain" description="Aminotransferase class V" evidence="4">
    <location>
        <begin position="68"/>
        <end position="310"/>
    </location>
</feature>
<evidence type="ECO:0000313" key="6">
    <source>
        <dbReference type="Proteomes" id="UP001595557"/>
    </source>
</evidence>
<dbReference type="Pfam" id="PF00266">
    <property type="entry name" value="Aminotran_5"/>
    <property type="match status" value="1"/>
</dbReference>
<sequence length="367" mass="39229">MGYFLYHSIGTFPGKEAAVNAALADFTARWCAEDDGQWPDALARRADFIAAWTRLIAAPQGTLTLAESVTGALYSLMRGLPEARLAGGTVLVAQDCFPSLHFLLAELSRRIGFTLRTVAPTGGRAYVTDDDMIAAWGDDVRLALLTWVTSTASHRCDLDRMIAHGRRKGSLVGVDVTQGAGIRPYGAQADFTVGSSLKWLCGVSGAGILQVMPDLLAQCSPEFRGWFSQANPFSWDLDAFALAPDARRFDNGTPNVLPAVASQPGIDYVLKTGVESLADHNSRLCALLLEGARELGLRIVSPEDAAMRGGSIMVELPRPGLVDLLRERGLFADQRGAVLRLSPGAVTSADDCNALIAALARQTERAA</sequence>
<dbReference type="Gene3D" id="3.40.640.10">
    <property type="entry name" value="Type I PLP-dependent aspartate aminotransferase-like (Major domain)"/>
    <property type="match status" value="1"/>
</dbReference>
<keyword evidence="2" id="KW-0378">Hydrolase</keyword>
<dbReference type="InterPro" id="IPR015421">
    <property type="entry name" value="PyrdxlP-dep_Trfase_major"/>
</dbReference>
<dbReference type="InterPro" id="IPR015424">
    <property type="entry name" value="PyrdxlP-dep_Trfase"/>
</dbReference>
<keyword evidence="6" id="KW-1185">Reference proteome</keyword>
<dbReference type="InterPro" id="IPR000192">
    <property type="entry name" value="Aminotrans_V_dom"/>
</dbReference>
<dbReference type="InterPro" id="IPR015422">
    <property type="entry name" value="PyrdxlP-dep_Trfase_small"/>
</dbReference>
<organism evidence="5 6">
    <name type="scientific">Paracoccus fontiphilus</name>
    <dbReference type="NCBI Taxonomy" id="1815556"/>
    <lineage>
        <taxon>Bacteria</taxon>
        <taxon>Pseudomonadati</taxon>
        <taxon>Pseudomonadota</taxon>
        <taxon>Alphaproteobacteria</taxon>
        <taxon>Rhodobacterales</taxon>
        <taxon>Paracoccaceae</taxon>
        <taxon>Paracoccus</taxon>
    </lineage>
</organism>
<dbReference type="Proteomes" id="UP001595557">
    <property type="component" value="Unassembled WGS sequence"/>
</dbReference>
<dbReference type="RefSeq" id="WP_207470602.1">
    <property type="nucleotide sequence ID" value="NZ_JAFNAW010000047.1"/>
</dbReference>
<comment type="caution">
    <text evidence="5">The sequence shown here is derived from an EMBL/GenBank/DDBJ whole genome shotgun (WGS) entry which is preliminary data.</text>
</comment>
<dbReference type="SUPFAM" id="SSF53383">
    <property type="entry name" value="PLP-dependent transferases"/>
    <property type="match status" value="1"/>
</dbReference>
<evidence type="ECO:0000256" key="3">
    <source>
        <dbReference type="ARBA" id="ARBA00022898"/>
    </source>
</evidence>
<accession>A0ABV7IDI9</accession>
<dbReference type="Gene3D" id="3.90.1150.10">
    <property type="entry name" value="Aspartate Aminotransferase, domain 1"/>
    <property type="match status" value="1"/>
</dbReference>
<keyword evidence="5" id="KW-0808">Transferase</keyword>
<evidence type="ECO:0000313" key="5">
    <source>
        <dbReference type="EMBL" id="MFC3167776.1"/>
    </source>
</evidence>
<protein>
    <submittedName>
        <fullName evidence="5">Aminotransferase class V-fold PLP-dependent enzyme</fullName>
    </submittedName>
</protein>
<dbReference type="EMBL" id="JBHRTE010000030">
    <property type="protein sequence ID" value="MFC3167776.1"/>
    <property type="molecule type" value="Genomic_DNA"/>
</dbReference>
<evidence type="ECO:0000256" key="2">
    <source>
        <dbReference type="ARBA" id="ARBA00022801"/>
    </source>
</evidence>
<dbReference type="GO" id="GO:0008483">
    <property type="term" value="F:transaminase activity"/>
    <property type="evidence" value="ECO:0007669"/>
    <property type="project" value="UniProtKB-KW"/>
</dbReference>
<proteinExistence type="predicted"/>
<dbReference type="InterPro" id="IPR010111">
    <property type="entry name" value="Kynureninase"/>
</dbReference>
<evidence type="ECO:0000259" key="4">
    <source>
        <dbReference type="Pfam" id="PF00266"/>
    </source>
</evidence>